<organism evidence="2 3">
    <name type="scientific">Aureobasidium pullulans</name>
    <name type="common">Black yeast</name>
    <name type="synonym">Pullularia pullulans</name>
    <dbReference type="NCBI Taxonomy" id="5580"/>
    <lineage>
        <taxon>Eukaryota</taxon>
        <taxon>Fungi</taxon>
        <taxon>Dikarya</taxon>
        <taxon>Ascomycota</taxon>
        <taxon>Pezizomycotina</taxon>
        <taxon>Dothideomycetes</taxon>
        <taxon>Dothideomycetidae</taxon>
        <taxon>Dothideales</taxon>
        <taxon>Saccotheciaceae</taxon>
        <taxon>Aureobasidium</taxon>
    </lineage>
</organism>
<sequence length="387" mass="45098">MRQSSASDMASDASLPTGGSWARAVPDYPGQETKEVALMFKNATLSLQPRAVHEDMIDDLYYFDIVAHRRDPEHKLARIYEVGERPDWLEGEIDEEPEYDYKTGLYTERGLDRPDDPLLQPPQKGDSTFESWMSLKRQRKELEIKRAEQRAQKAKEDAISRGFYDSDNPDAEYDEFGYEYLGVPAKFVDQEELDDQYTKAFKLPETPADYPAFREQEKAWKEERKKAKDQEEEEKRNKAKDQEEEEKRRKKQKNASNNAQTRARKLKESSFEKYLHDTIMNSTKSLIDWKDLGFLRIVLCPGLELNNPAFDQNLEPTDDEMNMDDNPQTNLSELRERHQWGMYLGAEQCRGFLGAELTNLNAMTSLRTRDEGIDLEHKYALGKMSLY</sequence>
<protein>
    <submittedName>
        <fullName evidence="2">Uncharacterized protein</fullName>
    </submittedName>
</protein>
<dbReference type="EMBL" id="QZBT01000211">
    <property type="protein sequence ID" value="THZ75251.1"/>
    <property type="molecule type" value="Genomic_DNA"/>
</dbReference>
<gene>
    <name evidence="2" type="ORF">D6C84_09152</name>
</gene>
<dbReference type="Proteomes" id="UP000310039">
    <property type="component" value="Unassembled WGS sequence"/>
</dbReference>
<accession>A0A4S9XA45</accession>
<comment type="caution">
    <text evidence="2">The sequence shown here is derived from an EMBL/GenBank/DDBJ whole genome shotgun (WGS) entry which is preliminary data.</text>
</comment>
<feature type="compositionally biased region" description="Basic and acidic residues" evidence="1">
    <location>
        <begin position="218"/>
        <end position="247"/>
    </location>
</feature>
<dbReference type="AlphaFoldDB" id="A0A4S9XA45"/>
<name>A0A4S9XA45_AURPU</name>
<evidence type="ECO:0000313" key="3">
    <source>
        <dbReference type="Proteomes" id="UP000310039"/>
    </source>
</evidence>
<feature type="region of interest" description="Disordered" evidence="1">
    <location>
        <begin position="1"/>
        <end position="27"/>
    </location>
</feature>
<proteinExistence type="predicted"/>
<feature type="region of interest" description="Disordered" evidence="1">
    <location>
        <begin position="218"/>
        <end position="266"/>
    </location>
</feature>
<feature type="compositionally biased region" description="Low complexity" evidence="1">
    <location>
        <begin position="1"/>
        <end position="14"/>
    </location>
</feature>
<reference evidence="2 3" key="1">
    <citation type="submission" date="2018-10" db="EMBL/GenBank/DDBJ databases">
        <title>Fifty Aureobasidium pullulans genomes reveal a recombining polyextremotolerant generalist.</title>
        <authorList>
            <person name="Gostincar C."/>
            <person name="Turk M."/>
            <person name="Zajc J."/>
            <person name="Gunde-Cimerman N."/>
        </authorList>
    </citation>
    <scope>NUCLEOTIDE SEQUENCE [LARGE SCALE GENOMIC DNA]</scope>
    <source>
        <strain evidence="2 3">EXF-3403</strain>
    </source>
</reference>
<evidence type="ECO:0000256" key="1">
    <source>
        <dbReference type="SAM" id="MobiDB-lite"/>
    </source>
</evidence>
<evidence type="ECO:0000313" key="2">
    <source>
        <dbReference type="EMBL" id="THZ75251.1"/>
    </source>
</evidence>